<evidence type="ECO:0000313" key="4">
    <source>
        <dbReference type="Proteomes" id="UP001165368"/>
    </source>
</evidence>
<organism evidence="3 4">
    <name type="scientific">Arthrobacter hankyongi</name>
    <dbReference type="NCBI Taxonomy" id="2904801"/>
    <lineage>
        <taxon>Bacteria</taxon>
        <taxon>Bacillati</taxon>
        <taxon>Actinomycetota</taxon>
        <taxon>Actinomycetes</taxon>
        <taxon>Micrococcales</taxon>
        <taxon>Micrococcaceae</taxon>
        <taxon>Arthrobacter</taxon>
    </lineage>
</organism>
<evidence type="ECO:0000256" key="2">
    <source>
        <dbReference type="SAM" id="Phobius"/>
    </source>
</evidence>
<evidence type="ECO:0008006" key="5">
    <source>
        <dbReference type="Google" id="ProtNLM"/>
    </source>
</evidence>
<reference evidence="3" key="1">
    <citation type="submission" date="2022-01" db="EMBL/GenBank/DDBJ databases">
        <authorList>
            <person name="Jo J.-H."/>
            <person name="Im W.-T."/>
        </authorList>
    </citation>
    <scope>NUCLEOTIDE SEQUENCE</scope>
    <source>
        <strain evidence="3">I2-34</strain>
    </source>
</reference>
<sequence>MPRSAAMLVWGLVLSVVGGVLSTWLSIAAVGEVVKDAASMFYDSSAEAFSGLAVLFGLVALAGFVLLAVGLGRLLGRIDQKYEVWFRSLPAATFPQPVPYPPAAAPGQPVPPAAVSRPPMPATAPKLPQG</sequence>
<dbReference type="Proteomes" id="UP001165368">
    <property type="component" value="Unassembled WGS sequence"/>
</dbReference>
<feature type="region of interest" description="Disordered" evidence="1">
    <location>
        <begin position="103"/>
        <end position="130"/>
    </location>
</feature>
<keyword evidence="2" id="KW-0812">Transmembrane</keyword>
<comment type="caution">
    <text evidence="3">The sequence shown here is derived from an EMBL/GenBank/DDBJ whole genome shotgun (WGS) entry which is preliminary data.</text>
</comment>
<protein>
    <recommendedName>
        <fullName evidence="5">Dinucleotide-utilizing enzyme</fullName>
    </recommendedName>
</protein>
<feature type="compositionally biased region" description="Pro residues" evidence="1">
    <location>
        <begin position="103"/>
        <end position="122"/>
    </location>
</feature>
<keyword evidence="4" id="KW-1185">Reference proteome</keyword>
<keyword evidence="2" id="KW-1133">Transmembrane helix</keyword>
<proteinExistence type="predicted"/>
<name>A0ABS9L3S6_9MICC</name>
<dbReference type="RefSeq" id="WP_237818256.1">
    <property type="nucleotide sequence ID" value="NZ_JAKLTQ010000002.1"/>
</dbReference>
<dbReference type="EMBL" id="JAKLTQ010000002">
    <property type="protein sequence ID" value="MCG2621149.1"/>
    <property type="molecule type" value="Genomic_DNA"/>
</dbReference>
<keyword evidence="2" id="KW-0472">Membrane</keyword>
<accession>A0ABS9L3S6</accession>
<evidence type="ECO:0000256" key="1">
    <source>
        <dbReference type="SAM" id="MobiDB-lite"/>
    </source>
</evidence>
<evidence type="ECO:0000313" key="3">
    <source>
        <dbReference type="EMBL" id="MCG2621149.1"/>
    </source>
</evidence>
<gene>
    <name evidence="3" type="ORF">LVY72_04385</name>
</gene>
<feature type="transmembrane region" description="Helical" evidence="2">
    <location>
        <begin position="52"/>
        <end position="71"/>
    </location>
</feature>